<proteinExistence type="predicted"/>
<dbReference type="Pfam" id="PF12796">
    <property type="entry name" value="Ank_2"/>
    <property type="match status" value="2"/>
</dbReference>
<gene>
    <name evidence="5" type="ORF">FH972_022756</name>
</gene>
<dbReference type="InterPro" id="IPR036770">
    <property type="entry name" value="Ankyrin_rpt-contain_sf"/>
</dbReference>
<feature type="region of interest" description="Disordered" evidence="4">
    <location>
        <begin position="1"/>
        <end position="214"/>
    </location>
</feature>
<dbReference type="SUPFAM" id="SSF48403">
    <property type="entry name" value="Ankyrin repeat"/>
    <property type="match status" value="1"/>
</dbReference>
<keyword evidence="1" id="KW-0677">Repeat</keyword>
<dbReference type="SMART" id="SM00248">
    <property type="entry name" value="ANK"/>
    <property type="match status" value="4"/>
</dbReference>
<dbReference type="PROSITE" id="PS50297">
    <property type="entry name" value="ANK_REP_REGION"/>
    <property type="match status" value="2"/>
</dbReference>
<name>A0A5N6KTU9_9ROSI</name>
<feature type="compositionally biased region" description="Basic and acidic residues" evidence="4">
    <location>
        <begin position="606"/>
        <end position="619"/>
    </location>
</feature>
<feature type="compositionally biased region" description="Basic and acidic residues" evidence="4">
    <location>
        <begin position="541"/>
        <end position="550"/>
    </location>
</feature>
<sequence>MAHANEHPTTDDSEAETDIITPMKPKVARNGSHDDDGSRLNGRSTKSEFNEPASPSAIGSRKRKASIAASSGSRQASRTGSLSSDVDASAKKARISSETDSSSDDDGEGSDINIGRARSRMTSARRNGRSARSERDSASRTQSPNESHSHTHSHRRSTSLHASAITNVTDREKRARKRVASHEVTDQDSPIPPVPRKKADRSGRTPFARACDDGDEDKVTTLLHDIGADLDQTDFAGNTPLQFACNGGFVGIVKMLLDAGAKMDTCNVDGESPWKDAEDGLKRARAEDDAEEDVDSYTQILDSLRAAGYDPNKHSREFQKQYPKHRAHFISYKPADLLRYVKDRDIDSVEKVLDAGVRPSTEALVAACNAGDHDIFSRLVAKGMETDLNCCYPSAKKLKGGDTPMAAALNKGAFDTVEYLCNAPGYDPLQTVQGVPYYKLAGKREGTSWPKMRARLREDYVNAKRDKGQEVEMSEAEEVPPAAEEQEAETETKYEEDEAIEQMAEENADVDKVEEAENQIEQRDAHAESKESANHTGQATVEKDDHDQKSDTAQPKTLVEPQDTSMADSDGPVEPQENIGVRPKDSDGDEQMFEEAAHSEIVAPESTDKPEEVPTDKPVDSPSEGDAIMKDEAADLQPEAASVEEIAPREPTPPPAEVVIPEPALPRAIESALRQGKSMPLLRPRDKPWLKALADYNTVYAVRLAEFEPGCAASDAETLMMMGWQASIILGHASLADMAKSTALTRPMTVAQREALWQRNPALRSWLNRDAFWEEAPPEVLATCGVPYDVDDDFVQLVVAERPDLAEMSIAYDGSMRVGAAKALKTVERTVFRGGKEVPG</sequence>
<accession>A0A5N6KTU9</accession>
<dbReference type="PANTHER" id="PTHR24171">
    <property type="entry name" value="ANKYRIN REPEAT DOMAIN-CONTAINING PROTEIN 39-RELATED"/>
    <property type="match status" value="1"/>
</dbReference>
<feature type="compositionally biased region" description="Basic and acidic residues" evidence="4">
    <location>
        <begin position="1"/>
        <end position="10"/>
    </location>
</feature>
<dbReference type="EMBL" id="VIBQ01000012">
    <property type="protein sequence ID" value="KAB8343166.1"/>
    <property type="molecule type" value="Genomic_DNA"/>
</dbReference>
<evidence type="ECO:0000313" key="5">
    <source>
        <dbReference type="EMBL" id="KAB8343166.1"/>
    </source>
</evidence>
<evidence type="ECO:0000256" key="3">
    <source>
        <dbReference type="PROSITE-ProRule" id="PRU00023"/>
    </source>
</evidence>
<dbReference type="OrthoDB" id="194358at2759"/>
<dbReference type="PROSITE" id="PS50088">
    <property type="entry name" value="ANK_REPEAT"/>
    <property type="match status" value="2"/>
</dbReference>
<feature type="compositionally biased region" description="Polar residues" evidence="4">
    <location>
        <begin position="75"/>
        <end position="86"/>
    </location>
</feature>
<feature type="region of interest" description="Disordered" evidence="4">
    <location>
        <begin position="465"/>
        <end position="626"/>
    </location>
</feature>
<feature type="compositionally biased region" description="Basic and acidic residues" evidence="4">
    <location>
        <begin position="509"/>
        <end position="533"/>
    </location>
</feature>
<evidence type="ECO:0000256" key="4">
    <source>
        <dbReference type="SAM" id="MobiDB-lite"/>
    </source>
</evidence>
<dbReference type="GO" id="GO:0085020">
    <property type="term" value="P:protein K6-linked ubiquitination"/>
    <property type="evidence" value="ECO:0007669"/>
    <property type="project" value="TreeGrafter"/>
</dbReference>
<dbReference type="PANTHER" id="PTHR24171:SF8">
    <property type="entry name" value="BRCA1-ASSOCIATED RING DOMAIN PROTEIN 1"/>
    <property type="match status" value="1"/>
</dbReference>
<feature type="compositionally biased region" description="Acidic residues" evidence="4">
    <location>
        <begin position="472"/>
        <end position="508"/>
    </location>
</feature>
<comment type="caution">
    <text evidence="5">The sequence shown here is derived from an EMBL/GenBank/DDBJ whole genome shotgun (WGS) entry which is preliminary data.</text>
</comment>
<evidence type="ECO:0000256" key="2">
    <source>
        <dbReference type="ARBA" id="ARBA00023043"/>
    </source>
</evidence>
<keyword evidence="6" id="KW-1185">Reference proteome</keyword>
<evidence type="ECO:0000256" key="1">
    <source>
        <dbReference type="ARBA" id="ARBA00022737"/>
    </source>
</evidence>
<protein>
    <submittedName>
        <fullName evidence="5">Uncharacterized protein</fullName>
    </submittedName>
</protein>
<organism evidence="5 6">
    <name type="scientific">Carpinus fangiana</name>
    <dbReference type="NCBI Taxonomy" id="176857"/>
    <lineage>
        <taxon>Eukaryota</taxon>
        <taxon>Viridiplantae</taxon>
        <taxon>Streptophyta</taxon>
        <taxon>Embryophyta</taxon>
        <taxon>Tracheophyta</taxon>
        <taxon>Spermatophyta</taxon>
        <taxon>Magnoliopsida</taxon>
        <taxon>eudicotyledons</taxon>
        <taxon>Gunneridae</taxon>
        <taxon>Pentapetalae</taxon>
        <taxon>rosids</taxon>
        <taxon>fabids</taxon>
        <taxon>Fagales</taxon>
        <taxon>Betulaceae</taxon>
        <taxon>Carpinus</taxon>
    </lineage>
</organism>
<dbReference type="GO" id="GO:0004842">
    <property type="term" value="F:ubiquitin-protein transferase activity"/>
    <property type="evidence" value="ECO:0007669"/>
    <property type="project" value="TreeGrafter"/>
</dbReference>
<dbReference type="Proteomes" id="UP000327013">
    <property type="component" value="Unassembled WGS sequence"/>
</dbReference>
<evidence type="ECO:0000313" key="6">
    <source>
        <dbReference type="Proteomes" id="UP000327013"/>
    </source>
</evidence>
<dbReference type="InterPro" id="IPR002110">
    <property type="entry name" value="Ankyrin_rpt"/>
</dbReference>
<dbReference type="AlphaFoldDB" id="A0A5N6KTU9"/>
<feature type="repeat" description="ANK" evidence="3">
    <location>
        <begin position="236"/>
        <end position="268"/>
    </location>
</feature>
<keyword evidence="2 3" id="KW-0040">ANK repeat</keyword>
<reference evidence="5 6" key="1">
    <citation type="submission" date="2019-06" db="EMBL/GenBank/DDBJ databases">
        <title>A chromosomal-level reference genome of Carpinus fangiana (Coryloideae, Betulaceae).</title>
        <authorList>
            <person name="Yang X."/>
            <person name="Wang Z."/>
            <person name="Zhang L."/>
            <person name="Hao G."/>
            <person name="Liu J."/>
            <person name="Yang Y."/>
        </authorList>
    </citation>
    <scope>NUCLEOTIDE SEQUENCE [LARGE SCALE GENOMIC DNA]</scope>
    <source>
        <strain evidence="5">Cfa_2016G</strain>
        <tissue evidence="5">Leaf</tissue>
    </source>
</reference>
<feature type="repeat" description="ANK" evidence="3">
    <location>
        <begin position="202"/>
        <end position="235"/>
    </location>
</feature>
<dbReference type="Gene3D" id="1.25.40.20">
    <property type="entry name" value="Ankyrin repeat-containing domain"/>
    <property type="match status" value="2"/>
</dbReference>